<evidence type="ECO:0000256" key="2">
    <source>
        <dbReference type="ARBA" id="ARBA00023180"/>
    </source>
</evidence>
<evidence type="ECO:0000256" key="1">
    <source>
        <dbReference type="ARBA" id="ARBA00022679"/>
    </source>
</evidence>
<dbReference type="Proteomes" id="UP000253517">
    <property type="component" value="Unassembled WGS sequence"/>
</dbReference>
<dbReference type="GO" id="GO:0008146">
    <property type="term" value="F:sulfotransferase activity"/>
    <property type="evidence" value="ECO:0007669"/>
    <property type="project" value="InterPro"/>
</dbReference>
<dbReference type="AlphaFoldDB" id="A0A369A465"/>
<organism evidence="4 5">
    <name type="scientific">Schleiferia thermophila</name>
    <dbReference type="NCBI Taxonomy" id="884107"/>
    <lineage>
        <taxon>Bacteria</taxon>
        <taxon>Pseudomonadati</taxon>
        <taxon>Bacteroidota</taxon>
        <taxon>Flavobacteriia</taxon>
        <taxon>Flavobacteriales</taxon>
        <taxon>Schleiferiaceae</taxon>
        <taxon>Schleiferia</taxon>
    </lineage>
</organism>
<dbReference type="PANTHER" id="PTHR10605">
    <property type="entry name" value="HEPARAN SULFATE SULFOTRANSFERASE"/>
    <property type="match status" value="1"/>
</dbReference>
<sequence>MSEGRICIIAGAQKAGTTTLFHWLTTHPQVIPAKKKELHYFDFNYKRGKEYYLSQFKKKDGIFLLESSPYYLFHPEVPRRIKDQFPKANVVILLRDPIERAWSQYRMNYNRGIEKLDFRLALLFESIRTAFSSPDIPESRLQNYSYLSRSKYCIQIIRWLYYFDRKQLFIAIFEDFYQNPQKGIISICEFLKINSNSIQVSADILNKGDQVPMPEHFRNTFGKKIKTDLIQLAKLITPDFGKFETWRTYQRL</sequence>
<feature type="domain" description="Sulfotransferase" evidence="3">
    <location>
        <begin position="8"/>
        <end position="196"/>
    </location>
</feature>
<accession>A0A369A465</accession>
<evidence type="ECO:0000313" key="5">
    <source>
        <dbReference type="Proteomes" id="UP000253517"/>
    </source>
</evidence>
<name>A0A369A465_9FLAO</name>
<proteinExistence type="predicted"/>
<keyword evidence="5" id="KW-1185">Reference proteome</keyword>
<dbReference type="PANTHER" id="PTHR10605:SF56">
    <property type="entry name" value="BIFUNCTIONAL HEPARAN SULFATE N-DEACETYLASE_N-SULFOTRANSFERASE"/>
    <property type="match status" value="1"/>
</dbReference>
<dbReference type="InterPro" id="IPR000863">
    <property type="entry name" value="Sulfotransferase_dom"/>
</dbReference>
<dbReference type="RefSeq" id="WP_051889500.1">
    <property type="nucleotide sequence ID" value="NZ_BHZF01000006.1"/>
</dbReference>
<dbReference type="Gene3D" id="3.40.50.300">
    <property type="entry name" value="P-loop containing nucleotide triphosphate hydrolases"/>
    <property type="match status" value="1"/>
</dbReference>
<keyword evidence="1 4" id="KW-0808">Transferase</keyword>
<reference evidence="4 5" key="1">
    <citation type="submission" date="2018-07" db="EMBL/GenBank/DDBJ databases">
        <title>Genomic Encyclopedia of Type Strains, Phase IV (KMG-IV): sequencing the most valuable type-strain genomes for metagenomic binning, comparative biology and taxonomic classification.</title>
        <authorList>
            <person name="Goeker M."/>
        </authorList>
    </citation>
    <scope>NUCLEOTIDE SEQUENCE [LARGE SCALE GENOMIC DNA]</scope>
    <source>
        <strain evidence="4 5">DSM 21410</strain>
    </source>
</reference>
<evidence type="ECO:0000313" key="4">
    <source>
        <dbReference type="EMBL" id="RCX02244.1"/>
    </source>
</evidence>
<evidence type="ECO:0000259" key="3">
    <source>
        <dbReference type="Pfam" id="PF00685"/>
    </source>
</evidence>
<dbReference type="InterPro" id="IPR037359">
    <property type="entry name" value="NST/OST"/>
</dbReference>
<dbReference type="InterPro" id="IPR027417">
    <property type="entry name" value="P-loop_NTPase"/>
</dbReference>
<gene>
    <name evidence="4" type="ORF">DES35_1043</name>
</gene>
<dbReference type="SUPFAM" id="SSF52540">
    <property type="entry name" value="P-loop containing nucleoside triphosphate hydrolases"/>
    <property type="match status" value="1"/>
</dbReference>
<keyword evidence="2" id="KW-0325">Glycoprotein</keyword>
<protein>
    <submittedName>
        <fullName evidence="4">Sulfotransferase domain-containing protein</fullName>
    </submittedName>
</protein>
<dbReference type="Pfam" id="PF00685">
    <property type="entry name" value="Sulfotransfer_1"/>
    <property type="match status" value="1"/>
</dbReference>
<dbReference type="EMBL" id="QPJS01000004">
    <property type="protein sequence ID" value="RCX02244.1"/>
    <property type="molecule type" value="Genomic_DNA"/>
</dbReference>
<comment type="caution">
    <text evidence="4">The sequence shown here is derived from an EMBL/GenBank/DDBJ whole genome shotgun (WGS) entry which is preliminary data.</text>
</comment>